<evidence type="ECO:0000313" key="5">
    <source>
        <dbReference type="Proteomes" id="UP000280346"/>
    </source>
</evidence>
<proteinExistence type="predicted"/>
<dbReference type="AlphaFoldDB" id="A0A3S0XBS0"/>
<dbReference type="PRINTS" id="PR00455">
    <property type="entry name" value="HTHTETR"/>
</dbReference>
<dbReference type="OrthoDB" id="9803547at2"/>
<keyword evidence="5" id="KW-1185">Reference proteome</keyword>
<dbReference type="Proteomes" id="UP000280346">
    <property type="component" value="Unassembled WGS sequence"/>
</dbReference>
<reference evidence="4 5" key="1">
    <citation type="submission" date="2018-12" db="EMBL/GenBank/DDBJ databases">
        <authorList>
            <person name="Yang Y."/>
        </authorList>
    </citation>
    <scope>NUCLEOTIDE SEQUENCE [LARGE SCALE GENOMIC DNA]</scope>
    <source>
        <strain evidence="4 5">GSF71</strain>
    </source>
</reference>
<dbReference type="InterPro" id="IPR001647">
    <property type="entry name" value="HTH_TetR"/>
</dbReference>
<dbReference type="EMBL" id="RZIJ01000007">
    <property type="protein sequence ID" value="RUQ72099.1"/>
    <property type="molecule type" value="Genomic_DNA"/>
</dbReference>
<feature type="DNA-binding region" description="H-T-H motif" evidence="2">
    <location>
        <begin position="44"/>
        <end position="63"/>
    </location>
</feature>
<dbReference type="PANTHER" id="PTHR43479:SF11">
    <property type="entry name" value="ACREF_ENVCD OPERON REPRESSOR-RELATED"/>
    <property type="match status" value="1"/>
</dbReference>
<accession>A0A3S0XBS0</accession>
<evidence type="ECO:0000313" key="4">
    <source>
        <dbReference type="EMBL" id="RUQ72099.1"/>
    </source>
</evidence>
<dbReference type="GO" id="GO:0003677">
    <property type="term" value="F:DNA binding"/>
    <property type="evidence" value="ECO:0007669"/>
    <property type="project" value="UniProtKB-UniRule"/>
</dbReference>
<organism evidence="4 5">
    <name type="scientific">Azospirillum doebereinerae</name>
    <dbReference type="NCBI Taxonomy" id="92933"/>
    <lineage>
        <taxon>Bacteria</taxon>
        <taxon>Pseudomonadati</taxon>
        <taxon>Pseudomonadota</taxon>
        <taxon>Alphaproteobacteria</taxon>
        <taxon>Rhodospirillales</taxon>
        <taxon>Azospirillaceae</taxon>
        <taxon>Azospirillum</taxon>
    </lineage>
</organism>
<dbReference type="Pfam" id="PF00440">
    <property type="entry name" value="TetR_N"/>
    <property type="match status" value="1"/>
</dbReference>
<dbReference type="InterPro" id="IPR009057">
    <property type="entry name" value="Homeodomain-like_sf"/>
</dbReference>
<evidence type="ECO:0000256" key="1">
    <source>
        <dbReference type="ARBA" id="ARBA00023125"/>
    </source>
</evidence>
<gene>
    <name evidence="4" type="ORF">EJ913_11080</name>
</gene>
<keyword evidence="1 2" id="KW-0238">DNA-binding</keyword>
<dbReference type="PANTHER" id="PTHR43479">
    <property type="entry name" value="ACREF/ENVCD OPERON REPRESSOR-RELATED"/>
    <property type="match status" value="1"/>
</dbReference>
<name>A0A3S0XBS0_9PROT</name>
<evidence type="ECO:0000256" key="2">
    <source>
        <dbReference type="PROSITE-ProRule" id="PRU00335"/>
    </source>
</evidence>
<comment type="caution">
    <text evidence="4">The sequence shown here is derived from an EMBL/GenBank/DDBJ whole genome shotgun (WGS) entry which is preliminary data.</text>
</comment>
<sequence>MAGMATGRTAVGKKTRMQRSEEVRDTLFQAAAEVVGEYGYIDASITRITQRANLAQGTFYNYFASRQEIFDELLPVLGAKMLAHIRQQAGGAKTFLEKEELSFRAFFSFLKRMPYFLRILNEAEIFAPKAHRQHFRNITAGYLRFLQNARKNGEIAALTDEALEPLVYMLIASRGYLALRYTDENGVVNLPEEAVTVYLQLLGDGLTQRAPKG</sequence>
<protein>
    <submittedName>
        <fullName evidence="4">TetR/AcrR family transcriptional regulator</fullName>
    </submittedName>
</protein>
<dbReference type="PROSITE" id="PS50977">
    <property type="entry name" value="HTH_TETR_2"/>
    <property type="match status" value="1"/>
</dbReference>
<dbReference type="InterPro" id="IPR050624">
    <property type="entry name" value="HTH-type_Tx_Regulator"/>
</dbReference>
<evidence type="ECO:0000259" key="3">
    <source>
        <dbReference type="PROSITE" id="PS50977"/>
    </source>
</evidence>
<feature type="domain" description="HTH tetR-type" evidence="3">
    <location>
        <begin position="21"/>
        <end position="81"/>
    </location>
</feature>
<dbReference type="Gene3D" id="1.10.357.10">
    <property type="entry name" value="Tetracycline Repressor, domain 2"/>
    <property type="match status" value="1"/>
</dbReference>
<dbReference type="SUPFAM" id="SSF46689">
    <property type="entry name" value="Homeodomain-like"/>
    <property type="match status" value="1"/>
</dbReference>